<dbReference type="InterPro" id="IPR000700">
    <property type="entry name" value="PAS-assoc_C"/>
</dbReference>
<dbReference type="Gene3D" id="3.30.565.10">
    <property type="entry name" value="Histidine kinase-like ATPase, C-terminal domain"/>
    <property type="match status" value="1"/>
</dbReference>
<keyword evidence="19" id="KW-1185">Reference proteome</keyword>
<dbReference type="SUPFAM" id="SSF103190">
    <property type="entry name" value="Sensory domain-like"/>
    <property type="match status" value="1"/>
</dbReference>
<dbReference type="PROSITE" id="PS50109">
    <property type="entry name" value="HIS_KIN"/>
    <property type="match status" value="1"/>
</dbReference>
<name>A0A6N6N1S1_9BACT</name>
<dbReference type="Pfam" id="PF08448">
    <property type="entry name" value="PAS_4"/>
    <property type="match status" value="1"/>
</dbReference>
<keyword evidence="12" id="KW-0902">Two-component regulatory system</keyword>
<dbReference type="SMART" id="SM00387">
    <property type="entry name" value="HATPase_c"/>
    <property type="match status" value="1"/>
</dbReference>
<dbReference type="SUPFAM" id="SSF55785">
    <property type="entry name" value="PYP-like sensor domain (PAS domain)"/>
    <property type="match status" value="1"/>
</dbReference>
<evidence type="ECO:0000256" key="11">
    <source>
        <dbReference type="ARBA" id="ARBA00022989"/>
    </source>
</evidence>
<evidence type="ECO:0000256" key="4">
    <source>
        <dbReference type="ARBA" id="ARBA00022475"/>
    </source>
</evidence>
<feature type="domain" description="Histidine kinase" evidence="15">
    <location>
        <begin position="448"/>
        <end position="675"/>
    </location>
</feature>
<dbReference type="Pfam" id="PF02518">
    <property type="entry name" value="HATPase_c"/>
    <property type="match status" value="1"/>
</dbReference>
<dbReference type="GO" id="GO:0005886">
    <property type="term" value="C:plasma membrane"/>
    <property type="evidence" value="ECO:0007669"/>
    <property type="project" value="UniProtKB-SubCell"/>
</dbReference>
<dbReference type="InterPro" id="IPR005467">
    <property type="entry name" value="His_kinase_dom"/>
</dbReference>
<evidence type="ECO:0000256" key="14">
    <source>
        <dbReference type="SAM" id="Phobius"/>
    </source>
</evidence>
<feature type="domain" description="PAC" evidence="17">
    <location>
        <begin position="383"/>
        <end position="435"/>
    </location>
</feature>
<dbReference type="NCBIfam" id="TIGR00229">
    <property type="entry name" value="sensory_box"/>
    <property type="match status" value="1"/>
</dbReference>
<evidence type="ECO:0000256" key="1">
    <source>
        <dbReference type="ARBA" id="ARBA00000085"/>
    </source>
</evidence>
<dbReference type="PRINTS" id="PR00344">
    <property type="entry name" value="BCTRLSENSOR"/>
</dbReference>
<reference evidence="18 19" key="1">
    <citation type="journal article" date="2017" name="Int. J. Syst. Evol. Microbiol.">
        <title>Desulfovibrio senegalensis sp. nov., a mesophilic sulfate reducer isolated from marine sediment.</title>
        <authorList>
            <person name="Thioye A."/>
            <person name="Gam Z.B.A."/>
            <person name="Mbengue M."/>
            <person name="Cayol J.L."/>
            <person name="Joseph-Bartoli M."/>
            <person name="Toure-Kane C."/>
            <person name="Labat M."/>
        </authorList>
    </citation>
    <scope>NUCLEOTIDE SEQUENCE [LARGE SCALE GENOMIC DNA]</scope>
    <source>
        <strain evidence="18 19">DSM 101509</strain>
    </source>
</reference>
<keyword evidence="11 14" id="KW-1133">Transmembrane helix</keyword>
<dbReference type="EMBL" id="WAIE01000004">
    <property type="protein sequence ID" value="KAB1441561.1"/>
    <property type="molecule type" value="Genomic_DNA"/>
</dbReference>
<dbReference type="Pfam" id="PF17203">
    <property type="entry name" value="sCache_3_2"/>
    <property type="match status" value="1"/>
</dbReference>
<evidence type="ECO:0000256" key="5">
    <source>
        <dbReference type="ARBA" id="ARBA00022553"/>
    </source>
</evidence>
<feature type="domain" description="PAS" evidence="16">
    <location>
        <begin position="310"/>
        <end position="380"/>
    </location>
</feature>
<dbReference type="Gene3D" id="6.10.340.10">
    <property type="match status" value="1"/>
</dbReference>
<dbReference type="GO" id="GO:0000155">
    <property type="term" value="F:phosphorelay sensor kinase activity"/>
    <property type="evidence" value="ECO:0007669"/>
    <property type="project" value="InterPro"/>
</dbReference>
<dbReference type="SUPFAM" id="SSF47384">
    <property type="entry name" value="Homodimeric domain of signal transducing histidine kinase"/>
    <property type="match status" value="1"/>
</dbReference>
<evidence type="ECO:0000256" key="6">
    <source>
        <dbReference type="ARBA" id="ARBA00022679"/>
    </source>
</evidence>
<evidence type="ECO:0000256" key="9">
    <source>
        <dbReference type="ARBA" id="ARBA00022777"/>
    </source>
</evidence>
<dbReference type="RefSeq" id="WP_151151304.1">
    <property type="nucleotide sequence ID" value="NZ_WAIE01000004.1"/>
</dbReference>
<dbReference type="InterPro" id="IPR033463">
    <property type="entry name" value="sCache_3"/>
</dbReference>
<gene>
    <name evidence="18" type="ORF">F8A88_11105</name>
</gene>
<evidence type="ECO:0000256" key="8">
    <source>
        <dbReference type="ARBA" id="ARBA00022741"/>
    </source>
</evidence>
<keyword evidence="7 14" id="KW-0812">Transmembrane</keyword>
<dbReference type="CDD" id="cd00130">
    <property type="entry name" value="PAS"/>
    <property type="match status" value="1"/>
</dbReference>
<evidence type="ECO:0000259" key="15">
    <source>
        <dbReference type="PROSITE" id="PS50109"/>
    </source>
</evidence>
<dbReference type="Proteomes" id="UP000438699">
    <property type="component" value="Unassembled WGS sequence"/>
</dbReference>
<dbReference type="InterPro" id="IPR035965">
    <property type="entry name" value="PAS-like_dom_sf"/>
</dbReference>
<comment type="catalytic activity">
    <reaction evidence="1">
        <text>ATP + protein L-histidine = ADP + protein N-phospho-L-histidine.</text>
        <dbReference type="EC" id="2.7.13.3"/>
    </reaction>
</comment>
<keyword evidence="4" id="KW-1003">Cell membrane</keyword>
<keyword evidence="8" id="KW-0547">Nucleotide-binding</keyword>
<dbReference type="InterPro" id="IPR003661">
    <property type="entry name" value="HisK_dim/P_dom"/>
</dbReference>
<dbReference type="InterPro" id="IPR036097">
    <property type="entry name" value="HisK_dim/P_sf"/>
</dbReference>
<protein>
    <recommendedName>
        <fullName evidence="3">histidine kinase</fullName>
        <ecNumber evidence="3">2.7.13.3</ecNumber>
    </recommendedName>
</protein>
<dbReference type="InterPro" id="IPR000014">
    <property type="entry name" value="PAS"/>
</dbReference>
<evidence type="ECO:0000259" key="16">
    <source>
        <dbReference type="PROSITE" id="PS50112"/>
    </source>
</evidence>
<evidence type="ECO:0000256" key="3">
    <source>
        <dbReference type="ARBA" id="ARBA00012438"/>
    </source>
</evidence>
<accession>A0A6N6N1S1</accession>
<dbReference type="InterPro" id="IPR003660">
    <property type="entry name" value="HAMP_dom"/>
</dbReference>
<evidence type="ECO:0000256" key="7">
    <source>
        <dbReference type="ARBA" id="ARBA00022692"/>
    </source>
</evidence>
<dbReference type="Gene3D" id="1.10.287.130">
    <property type="match status" value="1"/>
</dbReference>
<dbReference type="PROSITE" id="PS50113">
    <property type="entry name" value="PAC"/>
    <property type="match status" value="1"/>
</dbReference>
<keyword evidence="10" id="KW-0067">ATP-binding</keyword>
<dbReference type="EC" id="2.7.13.3" evidence="3"/>
<dbReference type="Gene3D" id="3.30.450.20">
    <property type="entry name" value="PAS domain"/>
    <property type="match status" value="1"/>
</dbReference>
<dbReference type="SMART" id="SM00388">
    <property type="entry name" value="HisKA"/>
    <property type="match status" value="1"/>
</dbReference>
<proteinExistence type="predicted"/>
<evidence type="ECO:0000256" key="10">
    <source>
        <dbReference type="ARBA" id="ARBA00022840"/>
    </source>
</evidence>
<dbReference type="PANTHER" id="PTHR43065">
    <property type="entry name" value="SENSOR HISTIDINE KINASE"/>
    <property type="match status" value="1"/>
</dbReference>
<dbReference type="AlphaFoldDB" id="A0A6N6N1S1"/>
<dbReference type="InterPro" id="IPR013656">
    <property type="entry name" value="PAS_4"/>
</dbReference>
<dbReference type="InterPro" id="IPR029151">
    <property type="entry name" value="Sensor-like_sf"/>
</dbReference>
<dbReference type="Pfam" id="PF00512">
    <property type="entry name" value="HisKA"/>
    <property type="match status" value="1"/>
</dbReference>
<evidence type="ECO:0000259" key="17">
    <source>
        <dbReference type="PROSITE" id="PS50113"/>
    </source>
</evidence>
<dbReference type="PROSITE" id="PS50112">
    <property type="entry name" value="PAS"/>
    <property type="match status" value="1"/>
</dbReference>
<dbReference type="PANTHER" id="PTHR43065:SF42">
    <property type="entry name" value="TWO-COMPONENT SENSOR PPRA"/>
    <property type="match status" value="1"/>
</dbReference>
<feature type="transmembrane region" description="Helical" evidence="14">
    <location>
        <begin position="12"/>
        <end position="35"/>
    </location>
</feature>
<dbReference type="InterPro" id="IPR036890">
    <property type="entry name" value="HATPase_C_sf"/>
</dbReference>
<keyword evidence="9" id="KW-0418">Kinase</keyword>
<keyword evidence="6" id="KW-0808">Transferase</keyword>
<dbReference type="GO" id="GO:0005524">
    <property type="term" value="F:ATP binding"/>
    <property type="evidence" value="ECO:0007669"/>
    <property type="project" value="UniProtKB-KW"/>
</dbReference>
<evidence type="ECO:0000313" key="19">
    <source>
        <dbReference type="Proteomes" id="UP000438699"/>
    </source>
</evidence>
<dbReference type="InterPro" id="IPR003594">
    <property type="entry name" value="HATPase_dom"/>
</dbReference>
<feature type="transmembrane region" description="Helical" evidence="14">
    <location>
        <begin position="164"/>
        <end position="187"/>
    </location>
</feature>
<evidence type="ECO:0000256" key="13">
    <source>
        <dbReference type="ARBA" id="ARBA00023136"/>
    </source>
</evidence>
<comment type="subcellular location">
    <subcellularLocation>
        <location evidence="2">Cell membrane</location>
        <topology evidence="2">Multi-pass membrane protein</topology>
    </subcellularLocation>
</comment>
<dbReference type="OrthoDB" id="9805967at2"/>
<dbReference type="CDD" id="cd00082">
    <property type="entry name" value="HisKA"/>
    <property type="match status" value="1"/>
</dbReference>
<evidence type="ECO:0000256" key="12">
    <source>
        <dbReference type="ARBA" id="ARBA00023012"/>
    </source>
</evidence>
<dbReference type="InterPro" id="IPR004358">
    <property type="entry name" value="Sig_transdc_His_kin-like_C"/>
</dbReference>
<organism evidence="18 19">
    <name type="scientific">Pseudodesulfovibrio senegalensis</name>
    <dbReference type="NCBI Taxonomy" id="1721087"/>
    <lineage>
        <taxon>Bacteria</taxon>
        <taxon>Pseudomonadati</taxon>
        <taxon>Thermodesulfobacteriota</taxon>
        <taxon>Desulfovibrionia</taxon>
        <taxon>Desulfovibrionales</taxon>
        <taxon>Desulfovibrionaceae</taxon>
    </lineage>
</organism>
<evidence type="ECO:0000256" key="2">
    <source>
        <dbReference type="ARBA" id="ARBA00004651"/>
    </source>
</evidence>
<keyword evidence="13 14" id="KW-0472">Membrane</keyword>
<dbReference type="SUPFAM" id="SSF55874">
    <property type="entry name" value="ATPase domain of HSP90 chaperone/DNA topoisomerase II/histidine kinase"/>
    <property type="match status" value="1"/>
</dbReference>
<keyword evidence="5" id="KW-0597">Phosphoprotein</keyword>
<sequence>MFSRLRFHTKLNLGIIAIVVGMAVTLLPLVGSMTARALIKENKQRGVALAESLAVRAVDPMLSQDYLRLRNMADEASGVGDVVYAFIENQHGRVLTHSFHKGFPSELTGANRVGRDGKVHIQLLDTGTEHIYDFAAPVMVAGQRMGTVRIGLSKKRINMTINQLTTTLAGMFGGALFLVTALGTVFARTVTRRLATLRKHAEEMVKGNLDSTTASPPEAHCWEMMNCEMADCPAYHDKRRRCWYIAGTQCEYHGQKGKSDNLDSCRNCQVFQQNVGDEIQDLAETFDLMALTLKNHIQELREAESNLTHQQRLMRTVMDVNPDRVSMVDTRMIYQAANRAFAQFVGMDASRIPGKTDFHLFPEDEAESRNLEAREVLRTSKRVDRQERMENEDGSEQWFHVVQIPVYDDKGNTTGLLRTDRDITDIKAYEEQLIQAQKMESIGKLAGGVAHEINTPLGIILGYAQLLQDDVDKGSQLHQDLATIEKQTKVCRKIVADLLGFSRQTESAKREMCFNNSVMEAASLVKHAFSLDRVAILTDLDDRFPIIYGDPEKLKQVWINLLNNAKDAFTDDGGTILIRTRLDTPKGIVTLQVADTGSGIPAANLKKIFDPFFSTKSVGKGTGLGLSVSFGIIEDHMGNIEAESPLPDGFPFPETPDAPLPGPGTVFTVNLPLDHCPADQPA</sequence>
<comment type="caution">
    <text evidence="18">The sequence shown here is derived from an EMBL/GenBank/DDBJ whole genome shotgun (WGS) entry which is preliminary data.</text>
</comment>
<evidence type="ECO:0000313" key="18">
    <source>
        <dbReference type="EMBL" id="KAB1441561.1"/>
    </source>
</evidence>
<dbReference type="Pfam" id="PF00672">
    <property type="entry name" value="HAMP"/>
    <property type="match status" value="1"/>
</dbReference>